<organism evidence="2 3">
    <name type="scientific">Trichomalopsis sarcophagae</name>
    <dbReference type="NCBI Taxonomy" id="543379"/>
    <lineage>
        <taxon>Eukaryota</taxon>
        <taxon>Metazoa</taxon>
        <taxon>Ecdysozoa</taxon>
        <taxon>Arthropoda</taxon>
        <taxon>Hexapoda</taxon>
        <taxon>Insecta</taxon>
        <taxon>Pterygota</taxon>
        <taxon>Neoptera</taxon>
        <taxon>Endopterygota</taxon>
        <taxon>Hymenoptera</taxon>
        <taxon>Apocrita</taxon>
        <taxon>Proctotrupomorpha</taxon>
        <taxon>Chalcidoidea</taxon>
        <taxon>Pteromalidae</taxon>
        <taxon>Pteromalinae</taxon>
        <taxon>Trichomalopsis</taxon>
    </lineage>
</organism>
<dbReference type="AlphaFoldDB" id="A0A232EJH8"/>
<dbReference type="EMBL" id="NNAY01004008">
    <property type="protein sequence ID" value="OXU18504.1"/>
    <property type="molecule type" value="Genomic_DNA"/>
</dbReference>
<proteinExistence type="predicted"/>
<feature type="region of interest" description="Disordered" evidence="1">
    <location>
        <begin position="1"/>
        <end position="35"/>
    </location>
</feature>
<keyword evidence="3" id="KW-1185">Reference proteome</keyword>
<accession>A0A232EJH8</accession>
<evidence type="ECO:0000256" key="1">
    <source>
        <dbReference type="SAM" id="MobiDB-lite"/>
    </source>
</evidence>
<gene>
    <name evidence="2" type="ORF">TSAR_015859</name>
</gene>
<name>A0A232EJH8_9HYME</name>
<reference evidence="2 3" key="1">
    <citation type="journal article" date="2017" name="Curr. Biol.">
        <title>The Evolution of Venom by Co-option of Single-Copy Genes.</title>
        <authorList>
            <person name="Martinson E.O."/>
            <person name="Mrinalini"/>
            <person name="Kelkar Y.D."/>
            <person name="Chang C.H."/>
            <person name="Werren J.H."/>
        </authorList>
    </citation>
    <scope>NUCLEOTIDE SEQUENCE [LARGE SCALE GENOMIC DNA]</scope>
    <source>
        <strain evidence="2 3">Alberta</strain>
        <tissue evidence="2">Whole body</tissue>
    </source>
</reference>
<protein>
    <submittedName>
        <fullName evidence="2">Uncharacterized protein</fullName>
    </submittedName>
</protein>
<comment type="caution">
    <text evidence="2">The sequence shown here is derived from an EMBL/GenBank/DDBJ whole genome shotgun (WGS) entry which is preliminary data.</text>
</comment>
<evidence type="ECO:0000313" key="3">
    <source>
        <dbReference type="Proteomes" id="UP000215335"/>
    </source>
</evidence>
<sequence>MEQLTGTDRRGRAMRNHTRQETSSSFPATSKFRKNNSKAPLHEFGLSDLYFNIEITSQVAVSTSEYDHDLMTRQKDISANLPPPR</sequence>
<dbReference type="Proteomes" id="UP000215335">
    <property type="component" value="Unassembled WGS sequence"/>
</dbReference>
<evidence type="ECO:0000313" key="2">
    <source>
        <dbReference type="EMBL" id="OXU18504.1"/>
    </source>
</evidence>